<evidence type="ECO:0000313" key="3">
    <source>
        <dbReference type="Proteomes" id="UP000198556"/>
    </source>
</evidence>
<evidence type="ECO:0000313" key="2">
    <source>
        <dbReference type="EMBL" id="SER13747.1"/>
    </source>
</evidence>
<proteinExistence type="predicted"/>
<reference evidence="2 3" key="1">
    <citation type="submission" date="2016-10" db="EMBL/GenBank/DDBJ databases">
        <authorList>
            <person name="de Groot N.N."/>
        </authorList>
    </citation>
    <scope>NUCLEOTIDE SEQUENCE [LARGE SCALE GENOMIC DNA]</scope>
    <source>
        <strain evidence="2 3">DSM 15827</strain>
    </source>
</reference>
<organism evidence="2 3">
    <name type="scientific">Granulicatella balaenopterae</name>
    <dbReference type="NCBI Taxonomy" id="137733"/>
    <lineage>
        <taxon>Bacteria</taxon>
        <taxon>Bacillati</taxon>
        <taxon>Bacillota</taxon>
        <taxon>Bacilli</taxon>
        <taxon>Lactobacillales</taxon>
        <taxon>Carnobacteriaceae</taxon>
        <taxon>Granulicatella</taxon>
    </lineage>
</organism>
<dbReference type="EMBL" id="FOGF01000021">
    <property type="protein sequence ID" value="SER13747.1"/>
    <property type="molecule type" value="Genomic_DNA"/>
</dbReference>
<dbReference type="InterPro" id="IPR016181">
    <property type="entry name" value="Acyl_CoA_acyltransferase"/>
</dbReference>
<dbReference type="RefSeq" id="WP_177159553.1">
    <property type="nucleotide sequence ID" value="NZ_FOGF01000021.1"/>
</dbReference>
<dbReference type="Pfam" id="PF00583">
    <property type="entry name" value="Acetyltransf_1"/>
    <property type="match status" value="1"/>
</dbReference>
<dbReference type="SUPFAM" id="SSF55729">
    <property type="entry name" value="Acyl-CoA N-acyltransferases (Nat)"/>
    <property type="match status" value="1"/>
</dbReference>
<sequence length="170" mass="19660">MTIRLTPATLTEAEVIWQIQLKAFKELLDKYQDYDTNPGNDKIDKIIEQMNEENSTFYLIKDDEQVLGAIRAVEPSDKPYKKLGPVMVLPEYQGRGIAQQAIELIEDIYGSDYWTLVTILQEDKLCHLYEKMGYQKTDETLHLKDGMTLMAFMKNYQPGAEMFKFGFGGR</sequence>
<keyword evidence="3" id="KW-1185">Reference proteome</keyword>
<dbReference type="Gene3D" id="3.40.630.30">
    <property type="match status" value="1"/>
</dbReference>
<dbReference type="Proteomes" id="UP000198556">
    <property type="component" value="Unassembled WGS sequence"/>
</dbReference>
<dbReference type="InterPro" id="IPR000182">
    <property type="entry name" value="GNAT_dom"/>
</dbReference>
<dbReference type="GO" id="GO:0016747">
    <property type="term" value="F:acyltransferase activity, transferring groups other than amino-acyl groups"/>
    <property type="evidence" value="ECO:0007669"/>
    <property type="project" value="InterPro"/>
</dbReference>
<dbReference type="STRING" id="137733.SAMN05421767_1213"/>
<dbReference type="PROSITE" id="PS51186">
    <property type="entry name" value="GNAT"/>
    <property type="match status" value="1"/>
</dbReference>
<accession>A0A1H9LRA9</accession>
<gene>
    <name evidence="2" type="ORF">SAMN05421767_1213</name>
</gene>
<name>A0A1H9LRA9_9LACT</name>
<protein>
    <recommendedName>
        <fullName evidence="1">N-acetyltransferase domain-containing protein</fullName>
    </recommendedName>
</protein>
<feature type="domain" description="N-acetyltransferase" evidence="1">
    <location>
        <begin position="3"/>
        <end position="155"/>
    </location>
</feature>
<evidence type="ECO:0000259" key="1">
    <source>
        <dbReference type="PROSITE" id="PS51186"/>
    </source>
</evidence>
<dbReference type="AlphaFoldDB" id="A0A1H9LRA9"/>
<dbReference type="CDD" id="cd04301">
    <property type="entry name" value="NAT_SF"/>
    <property type="match status" value="1"/>
</dbReference>